<sequence>MINKMANTTNGNGNLVDEFEEAFQSCLNVLTKDDALTNMDKDEIRAEVDQTMSRVIDLARQTEAYFLQKRFLLSSLKPELIVKEDINDLKTELVRKDELIKKHYDKINQWQNLLMDLRSAQALNPMGQAGPGVGPGPHQGQIMGQPNGLPQGGPPPGMAPGTPGSNMPANPQQMQQQQQQQQQSQQQQQQQQQQHQQQQQQQQMQIQQQMQHQQMQQMQQMQQQQQVPGMGSPQQSMFMGSPSRAPFQPSLQGPLAYLEKTTSNIGLADGRR</sequence>
<accession>A0AAV7XQE5</accession>
<keyword evidence="6" id="KW-0010">Activator</keyword>
<evidence type="ECO:0000256" key="3">
    <source>
        <dbReference type="ARBA" id="ARBA00019683"/>
    </source>
</evidence>
<dbReference type="GO" id="GO:0016592">
    <property type="term" value="C:mediator complex"/>
    <property type="evidence" value="ECO:0007669"/>
    <property type="project" value="TreeGrafter"/>
</dbReference>
<proteinExistence type="inferred from homology"/>
<evidence type="ECO:0000256" key="9">
    <source>
        <dbReference type="ARBA" id="ARBA00031964"/>
    </source>
</evidence>
<evidence type="ECO:0000256" key="6">
    <source>
        <dbReference type="ARBA" id="ARBA00023159"/>
    </source>
</evidence>
<feature type="compositionally biased region" description="Low complexity" evidence="10">
    <location>
        <begin position="172"/>
        <end position="187"/>
    </location>
</feature>
<dbReference type="AlphaFoldDB" id="A0AAV7XQE5"/>
<keyword evidence="8" id="KW-0539">Nucleus</keyword>
<evidence type="ECO:0000313" key="12">
    <source>
        <dbReference type="Proteomes" id="UP001075354"/>
    </source>
</evidence>
<evidence type="ECO:0000256" key="1">
    <source>
        <dbReference type="ARBA" id="ARBA00004123"/>
    </source>
</evidence>
<keyword evidence="7" id="KW-0804">Transcription</keyword>
<evidence type="ECO:0000256" key="10">
    <source>
        <dbReference type="SAM" id="MobiDB-lite"/>
    </source>
</evidence>
<comment type="similarity">
    <text evidence="2">Belongs to the Mediator complex subunit 28 family.</text>
</comment>
<dbReference type="Pfam" id="PF11594">
    <property type="entry name" value="Med28"/>
    <property type="match status" value="1"/>
</dbReference>
<feature type="compositionally biased region" description="Low complexity" evidence="10">
    <location>
        <begin position="138"/>
        <end position="149"/>
    </location>
</feature>
<evidence type="ECO:0000256" key="2">
    <source>
        <dbReference type="ARBA" id="ARBA00005571"/>
    </source>
</evidence>
<evidence type="ECO:0000256" key="7">
    <source>
        <dbReference type="ARBA" id="ARBA00023163"/>
    </source>
</evidence>
<dbReference type="EMBL" id="JAPTSV010000007">
    <property type="protein sequence ID" value="KAJ1525891.1"/>
    <property type="molecule type" value="Genomic_DNA"/>
</dbReference>
<protein>
    <recommendedName>
        <fullName evidence="3">Mediator of RNA polymerase II transcription subunit 28</fullName>
    </recommendedName>
    <alternativeName>
        <fullName evidence="9">Mediator complex subunit 28</fullName>
    </alternativeName>
</protein>
<comment type="caution">
    <text evidence="11">The sequence shown here is derived from an EMBL/GenBank/DDBJ whole genome shotgun (WGS) entry which is preliminary data.</text>
</comment>
<keyword evidence="5" id="KW-0175">Coiled coil</keyword>
<evidence type="ECO:0000256" key="5">
    <source>
        <dbReference type="ARBA" id="ARBA00023054"/>
    </source>
</evidence>
<organism evidence="11 12">
    <name type="scientific">Megalurothrips usitatus</name>
    <name type="common">bean blossom thrips</name>
    <dbReference type="NCBI Taxonomy" id="439358"/>
    <lineage>
        <taxon>Eukaryota</taxon>
        <taxon>Metazoa</taxon>
        <taxon>Ecdysozoa</taxon>
        <taxon>Arthropoda</taxon>
        <taxon>Hexapoda</taxon>
        <taxon>Insecta</taxon>
        <taxon>Pterygota</taxon>
        <taxon>Neoptera</taxon>
        <taxon>Paraneoptera</taxon>
        <taxon>Thysanoptera</taxon>
        <taxon>Terebrantia</taxon>
        <taxon>Thripoidea</taxon>
        <taxon>Thripidae</taxon>
        <taxon>Megalurothrips</taxon>
    </lineage>
</organism>
<comment type="subcellular location">
    <subcellularLocation>
        <location evidence="1">Nucleus</location>
    </subcellularLocation>
</comment>
<name>A0AAV7XQE5_9NEOP</name>
<gene>
    <name evidence="11" type="ORF">ONE63_009082</name>
</gene>
<feature type="region of interest" description="Disordered" evidence="10">
    <location>
        <begin position="216"/>
        <end position="272"/>
    </location>
</feature>
<dbReference type="PANTHER" id="PTHR13512">
    <property type="entry name" value="MEDIATOR COMPLEX SUBUNIT 28"/>
    <property type="match status" value="1"/>
</dbReference>
<feature type="compositionally biased region" description="Low complexity" evidence="10">
    <location>
        <begin position="216"/>
        <end position="226"/>
    </location>
</feature>
<evidence type="ECO:0000256" key="4">
    <source>
        <dbReference type="ARBA" id="ARBA00023015"/>
    </source>
</evidence>
<keyword evidence="4" id="KW-0805">Transcription regulation</keyword>
<dbReference type="PANTHER" id="PTHR13512:SF2">
    <property type="entry name" value="MEDIATOR OF RNA POLYMERASE II TRANSCRIPTION SUBUNIT 28"/>
    <property type="match status" value="1"/>
</dbReference>
<evidence type="ECO:0000256" key="8">
    <source>
        <dbReference type="ARBA" id="ARBA00023242"/>
    </source>
</evidence>
<evidence type="ECO:0000313" key="11">
    <source>
        <dbReference type="EMBL" id="KAJ1525891.1"/>
    </source>
</evidence>
<dbReference type="InterPro" id="IPR021640">
    <property type="entry name" value="Mediator_Med28"/>
</dbReference>
<feature type="region of interest" description="Disordered" evidence="10">
    <location>
        <begin position="125"/>
        <end position="187"/>
    </location>
</feature>
<reference evidence="11" key="1">
    <citation type="submission" date="2022-12" db="EMBL/GenBank/DDBJ databases">
        <title>Chromosome-level genome assembly of the bean flower thrips Megalurothrips usitatus.</title>
        <authorList>
            <person name="Ma L."/>
            <person name="Liu Q."/>
            <person name="Li H."/>
            <person name="Cai W."/>
        </authorList>
    </citation>
    <scope>NUCLEOTIDE SEQUENCE</scope>
    <source>
        <strain evidence="11">Cailab_2022a</strain>
    </source>
</reference>
<keyword evidence="12" id="KW-1185">Reference proteome</keyword>
<dbReference type="Proteomes" id="UP001075354">
    <property type="component" value="Chromosome 7"/>
</dbReference>